<feature type="signal peptide" evidence="6">
    <location>
        <begin position="1"/>
        <end position="23"/>
    </location>
</feature>
<keyword evidence="3" id="KW-0547">Nucleotide-binding</keyword>
<dbReference type="EMBL" id="CP118108">
    <property type="protein sequence ID" value="WDI02082.1"/>
    <property type="molecule type" value="Genomic_DNA"/>
</dbReference>
<evidence type="ECO:0000256" key="3">
    <source>
        <dbReference type="ARBA" id="ARBA00022741"/>
    </source>
</evidence>
<gene>
    <name evidence="8" type="ORF">PUW25_23280</name>
</gene>
<dbReference type="SUPFAM" id="SSF56059">
    <property type="entry name" value="Glutathione synthetase ATP-binding domain-like"/>
    <property type="match status" value="1"/>
</dbReference>
<evidence type="ECO:0000256" key="4">
    <source>
        <dbReference type="ARBA" id="ARBA00022840"/>
    </source>
</evidence>
<keyword evidence="2" id="KW-0479">Metal-binding</keyword>
<dbReference type="Pfam" id="PF03738">
    <property type="entry name" value="GSP_synth"/>
    <property type="match status" value="1"/>
</dbReference>
<protein>
    <submittedName>
        <fullName evidence="8">Glutathionylspermidine synthase family protein</fullName>
    </submittedName>
</protein>
<feature type="chain" id="PRO_5046565991" evidence="6">
    <location>
        <begin position="24"/>
        <end position="416"/>
    </location>
</feature>
<evidence type="ECO:0000256" key="6">
    <source>
        <dbReference type="SAM" id="SignalP"/>
    </source>
</evidence>
<keyword evidence="1" id="KW-0436">Ligase</keyword>
<dbReference type="Gene3D" id="3.30.1490.330">
    <property type="match status" value="1"/>
</dbReference>
<keyword evidence="6" id="KW-0732">Signal</keyword>
<organism evidence="8 9">
    <name type="scientific">Paenibacillus urinalis</name>
    <dbReference type="NCBI Taxonomy" id="521520"/>
    <lineage>
        <taxon>Bacteria</taxon>
        <taxon>Bacillati</taxon>
        <taxon>Bacillota</taxon>
        <taxon>Bacilli</taxon>
        <taxon>Bacillales</taxon>
        <taxon>Paenibacillaceae</taxon>
        <taxon>Paenibacillus</taxon>
    </lineage>
</organism>
<accession>A0ABY7XBW4</accession>
<dbReference type="InterPro" id="IPR016185">
    <property type="entry name" value="PreATP-grasp_dom_sf"/>
</dbReference>
<proteinExistence type="predicted"/>
<dbReference type="InterPro" id="IPR005494">
    <property type="entry name" value="GSPS_pre-ATP-grasp-like_dom"/>
</dbReference>
<evidence type="ECO:0000259" key="7">
    <source>
        <dbReference type="Pfam" id="PF03738"/>
    </source>
</evidence>
<feature type="domain" description="Glutathionylspermidine synthase pre-ATP-grasp-like" evidence="7">
    <location>
        <begin position="126"/>
        <end position="407"/>
    </location>
</feature>
<dbReference type="PROSITE" id="PS51257">
    <property type="entry name" value="PROKAR_LIPOPROTEIN"/>
    <property type="match status" value="1"/>
</dbReference>
<evidence type="ECO:0000256" key="5">
    <source>
        <dbReference type="ARBA" id="ARBA00022842"/>
    </source>
</evidence>
<keyword evidence="9" id="KW-1185">Reference proteome</keyword>
<evidence type="ECO:0000313" key="8">
    <source>
        <dbReference type="EMBL" id="WDI02082.1"/>
    </source>
</evidence>
<name>A0ABY7XBW4_9BACL</name>
<evidence type="ECO:0000313" key="9">
    <source>
        <dbReference type="Proteomes" id="UP001221519"/>
    </source>
</evidence>
<keyword evidence="5" id="KW-0460">Magnesium</keyword>
<sequence>MSKRHVMLIAATALALIAGGCASKPDGGGEWKTFEQDEQASLKVMYWDEQSFHEDYGNLFKSYYPNVEFEVIGLPVGSDPSLTVTELYNRHIEENRPDILFVDKHRWLESHTCGLQATSGKMRLHIAHAFRQLLEHYKSIGLGGRVVFTCYEWHVEDRRNTEYLMEIVQEMGYDACYVPLSELEIVRGEGLYSEGERIPVLYRLYPLEYLVNDESEDTEDRIGEWMLELVEEGKLGLINPAQSILTQSKGFMALIWSLYERHEEASDLLGEPLYTDQQLEAIQQYLLPTYYNPALFIQQGQAYVAKGYWGREGKGTSLFDEAGQLTEAEWGQSEEDSREDIQNYYGNQPLIYQLRCQMENVQVHTEDGPFSGYLLTGVYVIGGQYSGLLPRVGGRITGDMAYYCPAAFPIYMKEEH</sequence>
<keyword evidence="4" id="KW-0067">ATP-binding</keyword>
<evidence type="ECO:0000256" key="1">
    <source>
        <dbReference type="ARBA" id="ARBA00022598"/>
    </source>
</evidence>
<dbReference type="RefSeq" id="WP_274337641.1">
    <property type="nucleotide sequence ID" value="NZ_CP118106.1"/>
</dbReference>
<evidence type="ECO:0000256" key="2">
    <source>
        <dbReference type="ARBA" id="ARBA00022723"/>
    </source>
</evidence>
<dbReference type="Proteomes" id="UP001221519">
    <property type="component" value="Chromosome"/>
</dbReference>
<reference evidence="8 9" key="1">
    <citation type="submission" date="2023-02" db="EMBL/GenBank/DDBJ databases">
        <title>Pathogen: clinical or host-associated sample.</title>
        <authorList>
            <person name="Hergert J."/>
            <person name="Casey R."/>
            <person name="Wagner J."/>
            <person name="Young E.L."/>
            <person name="Oakeson K.F."/>
        </authorList>
    </citation>
    <scope>NUCLEOTIDE SEQUENCE [LARGE SCALE GENOMIC DNA]</scope>
    <source>
        <strain evidence="8 9">2022CK-00829</strain>
    </source>
</reference>
<dbReference type="SUPFAM" id="SSF52440">
    <property type="entry name" value="PreATP-grasp domain"/>
    <property type="match status" value="1"/>
</dbReference>